<sequence length="196" mass="21751">MPSRRVSTEKASDSVNAPTQPVPDDLPSIVCTKWGSMLLEIQGELNLPPSKPQGLNEQEEKLFTKFAYPDLVADSELLVRDAVKFGRLEIERDMKRATLYVSTSQRLVGTVETIDPPLGLLKTDVDEAGKCEFVDVKSQTRGRWCRAGDVIDSTNVKRGRIGDRDLARANLTEHMYIRRSGSCLLCTDIVTSSDPP</sequence>
<name>A0ABQ7RJH0_9ASCO</name>
<proteinExistence type="predicted"/>
<evidence type="ECO:0000256" key="1">
    <source>
        <dbReference type="SAM" id="MobiDB-lite"/>
    </source>
</evidence>
<gene>
    <name evidence="2" type="ORF">KL946_001906</name>
</gene>
<protein>
    <submittedName>
        <fullName evidence="2">Uncharacterized protein</fullName>
    </submittedName>
</protein>
<dbReference type="Proteomes" id="UP000697297">
    <property type="component" value="Unassembled WGS sequence"/>
</dbReference>
<organism evidence="2 3">
    <name type="scientific">Ogataea haglerorum</name>
    <dbReference type="NCBI Taxonomy" id="1937702"/>
    <lineage>
        <taxon>Eukaryota</taxon>
        <taxon>Fungi</taxon>
        <taxon>Dikarya</taxon>
        <taxon>Ascomycota</taxon>
        <taxon>Saccharomycotina</taxon>
        <taxon>Pichiomycetes</taxon>
        <taxon>Pichiales</taxon>
        <taxon>Pichiaceae</taxon>
        <taxon>Ogataea</taxon>
    </lineage>
</organism>
<comment type="caution">
    <text evidence="2">The sequence shown here is derived from an EMBL/GenBank/DDBJ whole genome shotgun (WGS) entry which is preliminary data.</text>
</comment>
<reference evidence="2 3" key="1">
    <citation type="journal article" date="2021" name="G3 (Bethesda)">
        <title>Genomic diversity, chromosomal rearrangements, and interspecies hybridization in the ogataea polymorpha species complex.</title>
        <authorList>
            <person name="Hanson S.J."/>
            <person name="Cinneide E.O."/>
            <person name="Salzberg L.I."/>
            <person name="Wolfe K.H."/>
            <person name="McGowan J."/>
            <person name="Fitzpatrick D.A."/>
            <person name="Matlin K."/>
        </authorList>
    </citation>
    <scope>NUCLEOTIDE SEQUENCE [LARGE SCALE GENOMIC DNA]</scope>
    <source>
        <strain evidence="2">81-436-3</strain>
    </source>
</reference>
<dbReference type="InterPro" id="IPR018607">
    <property type="entry name" value="Ctf8"/>
</dbReference>
<dbReference type="EMBL" id="JAHLUN010000004">
    <property type="protein sequence ID" value="KAG7766718.1"/>
    <property type="molecule type" value="Genomic_DNA"/>
</dbReference>
<accession>A0ABQ7RJH0</accession>
<feature type="compositionally biased region" description="Basic and acidic residues" evidence="1">
    <location>
        <begin position="1"/>
        <end position="12"/>
    </location>
</feature>
<evidence type="ECO:0000313" key="3">
    <source>
        <dbReference type="Proteomes" id="UP000697297"/>
    </source>
</evidence>
<keyword evidence="3" id="KW-1185">Reference proteome</keyword>
<dbReference type="Pfam" id="PF09696">
    <property type="entry name" value="Ctf8"/>
    <property type="match status" value="1"/>
</dbReference>
<evidence type="ECO:0000313" key="2">
    <source>
        <dbReference type="EMBL" id="KAG7766718.1"/>
    </source>
</evidence>
<feature type="region of interest" description="Disordered" evidence="1">
    <location>
        <begin position="1"/>
        <end position="24"/>
    </location>
</feature>